<comment type="caution">
    <text evidence="4">The sequence shown here is derived from an EMBL/GenBank/DDBJ whole genome shotgun (WGS) entry which is preliminary data.</text>
</comment>
<dbReference type="OrthoDB" id="194775at2759"/>
<dbReference type="InterPro" id="IPR027684">
    <property type="entry name" value="TBCC"/>
</dbReference>
<keyword evidence="5" id="KW-1185">Reference proteome</keyword>
<accession>A0A016W6U0</accession>
<dbReference type="Pfam" id="PF07986">
    <property type="entry name" value="TBCC"/>
    <property type="match status" value="1"/>
</dbReference>
<dbReference type="PANTHER" id="PTHR15139:SF0">
    <property type="entry name" value="TUBULIN-SPECIFIC CHAPERONE C"/>
    <property type="match status" value="1"/>
</dbReference>
<comment type="similarity">
    <text evidence="1">Belongs to the TBCC family.</text>
</comment>
<feature type="region of interest" description="Disordered" evidence="2">
    <location>
        <begin position="101"/>
        <end position="141"/>
    </location>
</feature>
<dbReference type="AlphaFoldDB" id="A0A016W6U0"/>
<dbReference type="InterPro" id="IPR017901">
    <property type="entry name" value="C-CAP_CF_C-like"/>
</dbReference>
<gene>
    <name evidence="4" type="primary">Acey_s1072.g3537</name>
    <name evidence="4" type="synonym">Acey-Y71H2AM.24</name>
    <name evidence="4" type="ORF">Y032_1072g3537</name>
</gene>
<feature type="domain" description="C-CAP/cofactor C-like" evidence="3">
    <location>
        <begin position="137"/>
        <end position="276"/>
    </location>
</feature>
<name>A0A016W6U0_9BILA</name>
<evidence type="ECO:0000256" key="2">
    <source>
        <dbReference type="SAM" id="MobiDB-lite"/>
    </source>
</evidence>
<dbReference type="GO" id="GO:0005737">
    <property type="term" value="C:cytoplasm"/>
    <property type="evidence" value="ECO:0007669"/>
    <property type="project" value="TreeGrafter"/>
</dbReference>
<feature type="compositionally biased region" description="Polar residues" evidence="2">
    <location>
        <begin position="105"/>
        <end position="116"/>
    </location>
</feature>
<dbReference type="Gene3D" id="2.160.20.70">
    <property type="match status" value="1"/>
</dbReference>
<dbReference type="Proteomes" id="UP000024635">
    <property type="component" value="Unassembled WGS sequence"/>
</dbReference>
<evidence type="ECO:0000256" key="1">
    <source>
        <dbReference type="ARBA" id="ARBA00008848"/>
    </source>
</evidence>
<proteinExistence type="inferred from homology"/>
<dbReference type="PROSITE" id="PS51329">
    <property type="entry name" value="C_CAP_COFACTOR_C"/>
    <property type="match status" value="1"/>
</dbReference>
<organism evidence="4 5">
    <name type="scientific">Ancylostoma ceylanicum</name>
    <dbReference type="NCBI Taxonomy" id="53326"/>
    <lineage>
        <taxon>Eukaryota</taxon>
        <taxon>Metazoa</taxon>
        <taxon>Ecdysozoa</taxon>
        <taxon>Nematoda</taxon>
        <taxon>Chromadorea</taxon>
        <taxon>Rhabditida</taxon>
        <taxon>Rhabditina</taxon>
        <taxon>Rhabditomorpha</taxon>
        <taxon>Strongyloidea</taxon>
        <taxon>Ancylostomatidae</taxon>
        <taxon>Ancylostomatinae</taxon>
        <taxon>Ancylostoma</taxon>
    </lineage>
</organism>
<feature type="region of interest" description="Disordered" evidence="2">
    <location>
        <begin position="23"/>
        <end position="44"/>
    </location>
</feature>
<dbReference type="GO" id="GO:0007023">
    <property type="term" value="P:post-chaperonin tubulin folding pathway"/>
    <property type="evidence" value="ECO:0007669"/>
    <property type="project" value="InterPro"/>
</dbReference>
<evidence type="ECO:0000313" key="4">
    <source>
        <dbReference type="EMBL" id="EYC35360.1"/>
    </source>
</evidence>
<protein>
    <recommendedName>
        <fullName evidence="3">C-CAP/cofactor C-like domain-containing protein</fullName>
    </recommendedName>
</protein>
<dbReference type="InterPro" id="IPR016098">
    <property type="entry name" value="CAP/MinC_C"/>
</dbReference>
<dbReference type="GO" id="GO:0007021">
    <property type="term" value="P:tubulin complex assembly"/>
    <property type="evidence" value="ECO:0007669"/>
    <property type="project" value="TreeGrafter"/>
</dbReference>
<dbReference type="PANTHER" id="PTHR15139">
    <property type="entry name" value="TUBULIN FOLDING COFACTOR C"/>
    <property type="match status" value="1"/>
</dbReference>
<evidence type="ECO:0000313" key="5">
    <source>
        <dbReference type="Proteomes" id="UP000024635"/>
    </source>
</evidence>
<dbReference type="EMBL" id="JARK01000672">
    <property type="protein sequence ID" value="EYC35360.1"/>
    <property type="molecule type" value="Genomic_DNA"/>
</dbReference>
<sequence length="276" mass="30551">MLDEAASSESSDAIARKKELLMQRLQQRRPAKQSKSGTDQAKLREEELTEVLNRAREQAESGVVDEETVKTLESFLSLEGCGWSAKRIQSALELLRKAGVGANSEGPQKSTFSFSISKKRNNSGSSGGTPKTTPAVPSESTSFIQKVSSDNAISLADLTGETRVVTGKDGNDVKLKEIRNCRLSFTFRPSTVHIQVSEIRLGWRCLKIHFQGLYDSNLVFLPVKTSILMHDCLRSQIFATAQQLRIHTSNELRLHVGVRAAVIIESCTNIRMAPYR</sequence>
<reference evidence="5" key="1">
    <citation type="journal article" date="2015" name="Nat. Genet.">
        <title>The genome and transcriptome of the zoonotic hookworm Ancylostoma ceylanicum identify infection-specific gene families.</title>
        <authorList>
            <person name="Schwarz E.M."/>
            <person name="Hu Y."/>
            <person name="Antoshechkin I."/>
            <person name="Miller M.M."/>
            <person name="Sternberg P.W."/>
            <person name="Aroian R.V."/>
        </authorList>
    </citation>
    <scope>NUCLEOTIDE SEQUENCE</scope>
    <source>
        <strain evidence="5">HY135</strain>
    </source>
</reference>
<dbReference type="InterPro" id="IPR012945">
    <property type="entry name" value="Tubulin-bd_cofactor_C_dom"/>
</dbReference>
<evidence type="ECO:0000259" key="3">
    <source>
        <dbReference type="PROSITE" id="PS51329"/>
    </source>
</evidence>
<dbReference type="STRING" id="53326.A0A016W6U0"/>